<dbReference type="InterPro" id="IPR009384">
    <property type="entry name" value="SwrD-like"/>
</dbReference>
<evidence type="ECO:0000313" key="3">
    <source>
        <dbReference type="Proteomes" id="UP000010716"/>
    </source>
</evidence>
<dbReference type="Proteomes" id="UP000010716">
    <property type="component" value="Unassembled WGS sequence"/>
</dbReference>
<reference evidence="2 4" key="2">
    <citation type="journal article" date="2020" name="Extremophiles">
        <title>Genomic analysis of Caldalkalibacillus thermarum TA2.A1 reveals aerobic alkaliphilic metabolism and evolutionary hallmarks linking alkaliphilic bacteria and plant life.</title>
        <authorList>
            <person name="de Jong S.I."/>
            <person name="van den Broek M.A."/>
            <person name="Merkel A.Y."/>
            <person name="de la Torre Cortes P."/>
            <person name="Kalamorz F."/>
            <person name="Cook G.M."/>
            <person name="van Loosdrecht M.C.M."/>
            <person name="McMillan D.G.G."/>
        </authorList>
    </citation>
    <scope>NUCLEOTIDE SEQUENCE [LARGE SCALE GENOMIC DNA]</scope>
    <source>
        <strain evidence="2 4">TA2.A1</strain>
    </source>
</reference>
<keyword evidence="1" id="KW-0282">Flagellum</keyword>
<dbReference type="PANTHER" id="PTHR39185">
    <property type="entry name" value="SWARMING MOTILITY PROTEIN SWRD"/>
    <property type="match status" value="1"/>
</dbReference>
<reference evidence="2" key="3">
    <citation type="submission" date="2021-08" db="EMBL/GenBank/DDBJ databases">
        <authorList>
            <person name="de Jong S."/>
            <person name="van den Broek M."/>
            <person name="Merkel A."/>
            <person name="de la Torre Cortes P."/>
            <person name="Kalamorz F."/>
            <person name="Cook G."/>
            <person name="van Loosdrecht M."/>
            <person name="McMillan D."/>
        </authorList>
    </citation>
    <scope>NUCLEOTIDE SEQUENCE</scope>
    <source>
        <strain evidence="2">TA2.A1</strain>
    </source>
</reference>
<dbReference type="eggNOG" id="COG1582">
    <property type="taxonomic scope" value="Bacteria"/>
</dbReference>
<dbReference type="PANTHER" id="PTHR39185:SF1">
    <property type="entry name" value="SWARMING MOTILITY PROTEIN SWRD"/>
    <property type="match status" value="1"/>
</dbReference>
<keyword evidence="1" id="KW-0966">Cell projection</keyword>
<protein>
    <submittedName>
        <fullName evidence="1">Flagellar FlbD family protein</fullName>
    </submittedName>
</protein>
<sequence length="80" mass="8919">MIKLTKLNKQPFYLNAVYVERVDSTPDTVITLINGRKVIVLESAGEVVKLITDYYCQVGMLRQMATDVLPSGTGEDQAQK</sequence>
<gene>
    <name evidence="1" type="ORF">CathTA2_1958</name>
    <name evidence="2" type="ORF">HUR95_11820</name>
</gene>
<keyword evidence="4" id="KW-1185">Reference proteome</keyword>
<reference evidence="1 3" key="1">
    <citation type="journal article" date="2011" name="J. Bacteriol.">
        <title>Draft genome sequence of the thermoalkaliphilic Caldalkalibacillus thermarum strain TA2.A1.</title>
        <authorList>
            <person name="Kalamorz F."/>
            <person name="Keis S."/>
            <person name="McMillan D.G."/>
            <person name="Olsson K."/>
            <person name="Stanton J.A."/>
            <person name="Stockwell P."/>
            <person name="Black M.A."/>
            <person name="Klingeman D.M."/>
            <person name="Land M.L."/>
            <person name="Han C.S."/>
            <person name="Martin S.L."/>
            <person name="Becher S.A."/>
            <person name="Peddie C.J."/>
            <person name="Morgan H.W."/>
            <person name="Matthies D."/>
            <person name="Preiss L."/>
            <person name="Meier T."/>
            <person name="Brown S.D."/>
            <person name="Cook G.M."/>
        </authorList>
    </citation>
    <scope>NUCLEOTIDE SEQUENCE [LARGE SCALE GENOMIC DNA]</scope>
    <source>
        <strain evidence="1 3">TA2.A1</strain>
    </source>
</reference>
<evidence type="ECO:0000313" key="2">
    <source>
        <dbReference type="EMBL" id="QZT33014.1"/>
    </source>
</evidence>
<organism evidence="1 3">
    <name type="scientific">Caldalkalibacillus thermarum (strain TA2.A1)</name>
    <dbReference type="NCBI Taxonomy" id="986075"/>
    <lineage>
        <taxon>Bacteria</taxon>
        <taxon>Bacillati</taxon>
        <taxon>Bacillota</taxon>
        <taxon>Bacilli</taxon>
        <taxon>Bacillales</taxon>
        <taxon>Bacillaceae</taxon>
        <taxon>Caldalkalibacillus</taxon>
    </lineage>
</organism>
<accession>F5L808</accession>
<dbReference type="EMBL" id="CP082237">
    <property type="protein sequence ID" value="QZT33014.1"/>
    <property type="molecule type" value="Genomic_DNA"/>
</dbReference>
<dbReference type="Pfam" id="PF06289">
    <property type="entry name" value="FlbD"/>
    <property type="match status" value="1"/>
</dbReference>
<evidence type="ECO:0000313" key="4">
    <source>
        <dbReference type="Proteomes" id="UP000825179"/>
    </source>
</evidence>
<dbReference type="RefSeq" id="WP_007505151.1">
    <property type="nucleotide sequence ID" value="NZ_AFCE01000147.1"/>
</dbReference>
<evidence type="ECO:0000313" key="1">
    <source>
        <dbReference type="EMBL" id="EGL82516.1"/>
    </source>
</evidence>
<keyword evidence="1" id="KW-0969">Cilium</keyword>
<dbReference type="AlphaFoldDB" id="F5L808"/>
<dbReference type="KEGG" id="cthu:HUR95_11820"/>
<name>F5L808_CALTT</name>
<dbReference type="Proteomes" id="UP000825179">
    <property type="component" value="Chromosome"/>
</dbReference>
<dbReference type="EMBL" id="AFCE01000147">
    <property type="protein sequence ID" value="EGL82516.1"/>
    <property type="molecule type" value="Genomic_DNA"/>
</dbReference>
<proteinExistence type="predicted"/>
<dbReference type="OrthoDB" id="9799862at2"/>